<dbReference type="EMBL" id="MPDK01000002">
    <property type="protein sequence ID" value="PWI58947.1"/>
    <property type="molecule type" value="Genomic_DNA"/>
</dbReference>
<feature type="domain" description="FAD/NAD(P)-binding" evidence="6">
    <location>
        <begin position="4"/>
        <end position="319"/>
    </location>
</feature>
<gene>
    <name evidence="7" type="ORF">BM613_02425</name>
</gene>
<dbReference type="OrthoDB" id="9781621at2"/>
<reference evidence="7 8" key="1">
    <citation type="submission" date="2016-11" db="EMBL/GenBank/DDBJ databases">
        <title>Comparative genomics of Acidibacillus ferroxidans species.</title>
        <authorList>
            <person name="Oliveira G."/>
            <person name="Nunes G."/>
            <person name="Oliveira R."/>
            <person name="Araujo F."/>
            <person name="Salim A."/>
            <person name="Scholte L."/>
            <person name="Morais D."/>
            <person name="Nancucheo I."/>
            <person name="Johnson D.B."/>
            <person name="Grail B."/>
            <person name="Bittencourt J."/>
            <person name="Valadares R."/>
        </authorList>
    </citation>
    <scope>NUCLEOTIDE SEQUENCE [LARGE SCALE GENOMIC DNA]</scope>
    <source>
        <strain evidence="7 8">Y002</strain>
    </source>
</reference>
<evidence type="ECO:0000313" key="7">
    <source>
        <dbReference type="EMBL" id="PWI58947.1"/>
    </source>
</evidence>
<dbReference type="Pfam" id="PF07992">
    <property type="entry name" value="Pyr_redox_2"/>
    <property type="match status" value="1"/>
</dbReference>
<evidence type="ECO:0000259" key="6">
    <source>
        <dbReference type="Pfam" id="PF07992"/>
    </source>
</evidence>
<dbReference type="PRINTS" id="PR00411">
    <property type="entry name" value="PNDRDTASEI"/>
</dbReference>
<dbReference type="InterPro" id="IPR051169">
    <property type="entry name" value="NADH-Q_oxidoreductase"/>
</dbReference>
<protein>
    <recommendedName>
        <fullName evidence="6">FAD/NAD(P)-binding domain-containing protein</fullName>
    </recommendedName>
</protein>
<dbReference type="PANTHER" id="PTHR42913:SF3">
    <property type="entry name" value="64 KDA MITOCHONDRIAL NADH DEHYDROGENASE (EUROFUNG)"/>
    <property type="match status" value="1"/>
</dbReference>
<evidence type="ECO:0000256" key="2">
    <source>
        <dbReference type="ARBA" id="ARBA00005272"/>
    </source>
</evidence>
<dbReference type="PRINTS" id="PR00368">
    <property type="entry name" value="FADPNR"/>
</dbReference>
<sequence>MGNRIVILGAGYAGLVCALQTRKYLTASEASITLVNKHNYHQLITLLHETAVGARSDRSLRIPLDKVLADKDVQIQKGTVVKIDPSAKQVALEDGQTISYDLLVVALGSETEYFGIPGLKEHAYTLKSLNQARLLRAHVESCFARYPLERRRELLRFVVGGAGFSGIELVGEFADALPRLASEAGVPLEYVELYNVEAAPGILPGFDADLVKTAEESLKARGVRFLTGVPITQVEPGIVHLKTGDTIEAETIVWTGGVRGNQIVVDAGFETDARGRAKVNAYLESVNYEGVYILGDCALILNEQGRPYPPTAQLAWQMGAACAKYLYHDVRGGVKEEFRPNIAGAIASLGRKDAIGKIGRSFKATGKMAYLFKDASQYRYLSKIGAVFANR</sequence>
<organism evidence="7 8">
    <name type="scientific">Sulfoacidibacillus thermotolerans</name>
    <name type="common">Acidibacillus sulfuroxidans</name>
    <dbReference type="NCBI Taxonomy" id="1765684"/>
    <lineage>
        <taxon>Bacteria</taxon>
        <taxon>Bacillati</taxon>
        <taxon>Bacillota</taxon>
        <taxon>Bacilli</taxon>
        <taxon>Bacillales</taxon>
        <taxon>Alicyclobacillaceae</taxon>
        <taxon>Sulfoacidibacillus</taxon>
    </lineage>
</organism>
<dbReference type="SUPFAM" id="SSF51905">
    <property type="entry name" value="FAD/NAD(P)-binding domain"/>
    <property type="match status" value="2"/>
</dbReference>
<evidence type="ECO:0000256" key="3">
    <source>
        <dbReference type="ARBA" id="ARBA00022630"/>
    </source>
</evidence>
<name>A0A2U3DCD3_SULT2</name>
<dbReference type="GO" id="GO:0019646">
    <property type="term" value="P:aerobic electron transport chain"/>
    <property type="evidence" value="ECO:0007669"/>
    <property type="project" value="TreeGrafter"/>
</dbReference>
<comment type="similarity">
    <text evidence="2">Belongs to the NADH dehydrogenase family.</text>
</comment>
<dbReference type="AlphaFoldDB" id="A0A2U3DCD3"/>
<evidence type="ECO:0000256" key="1">
    <source>
        <dbReference type="ARBA" id="ARBA00001974"/>
    </source>
</evidence>
<dbReference type="InterPro" id="IPR023753">
    <property type="entry name" value="FAD/NAD-binding_dom"/>
</dbReference>
<comment type="caution">
    <text evidence="7">The sequence shown here is derived from an EMBL/GenBank/DDBJ whole genome shotgun (WGS) entry which is preliminary data.</text>
</comment>
<dbReference type="GO" id="GO:0003955">
    <property type="term" value="F:NAD(P)H dehydrogenase (quinone) activity"/>
    <property type="evidence" value="ECO:0007669"/>
    <property type="project" value="TreeGrafter"/>
</dbReference>
<evidence type="ECO:0000256" key="4">
    <source>
        <dbReference type="ARBA" id="ARBA00022827"/>
    </source>
</evidence>
<keyword evidence="8" id="KW-1185">Reference proteome</keyword>
<proteinExistence type="inferred from homology"/>
<comment type="cofactor">
    <cofactor evidence="1">
        <name>FAD</name>
        <dbReference type="ChEBI" id="CHEBI:57692"/>
    </cofactor>
</comment>
<dbReference type="Proteomes" id="UP000245380">
    <property type="component" value="Unassembled WGS sequence"/>
</dbReference>
<dbReference type="PANTHER" id="PTHR42913">
    <property type="entry name" value="APOPTOSIS-INDUCING FACTOR 1"/>
    <property type="match status" value="1"/>
</dbReference>
<accession>A0A2U3DCD3</accession>
<keyword evidence="4" id="KW-0274">FAD</keyword>
<keyword evidence="3" id="KW-0285">Flavoprotein</keyword>
<keyword evidence="5" id="KW-0560">Oxidoreductase</keyword>
<dbReference type="InterPro" id="IPR036188">
    <property type="entry name" value="FAD/NAD-bd_sf"/>
</dbReference>
<evidence type="ECO:0000256" key="5">
    <source>
        <dbReference type="ARBA" id="ARBA00023002"/>
    </source>
</evidence>
<dbReference type="Gene3D" id="3.50.50.100">
    <property type="match status" value="1"/>
</dbReference>
<evidence type="ECO:0000313" key="8">
    <source>
        <dbReference type="Proteomes" id="UP000245380"/>
    </source>
</evidence>
<dbReference type="RefSeq" id="WP_109429547.1">
    <property type="nucleotide sequence ID" value="NZ_MPDK01000002.1"/>
</dbReference>